<reference evidence="3" key="2">
    <citation type="submission" date="2017-12" db="EMBL/GenBank/DDBJ databases">
        <title>Genome sequence of the Bar-tailed Godwit (Limosa lapponica baueri).</title>
        <authorList>
            <person name="Lima N.C.B."/>
            <person name="Parody-Merino A.M."/>
            <person name="Battley P.F."/>
            <person name="Fidler A.E."/>
            <person name="Prosdocimi F."/>
        </authorList>
    </citation>
    <scope>NUCLEOTIDE SEQUENCE [LARGE SCALE GENOMIC DNA]</scope>
</reference>
<organism evidence="2 3">
    <name type="scientific">Limosa lapponica baueri</name>
    <dbReference type="NCBI Taxonomy" id="1758121"/>
    <lineage>
        <taxon>Eukaryota</taxon>
        <taxon>Metazoa</taxon>
        <taxon>Chordata</taxon>
        <taxon>Craniata</taxon>
        <taxon>Vertebrata</taxon>
        <taxon>Euteleostomi</taxon>
        <taxon>Archelosauria</taxon>
        <taxon>Archosauria</taxon>
        <taxon>Dinosauria</taxon>
        <taxon>Saurischia</taxon>
        <taxon>Theropoda</taxon>
        <taxon>Coelurosauria</taxon>
        <taxon>Aves</taxon>
        <taxon>Neognathae</taxon>
        <taxon>Neoaves</taxon>
        <taxon>Charadriiformes</taxon>
        <taxon>Scolopacidae</taxon>
        <taxon>Limosa</taxon>
    </lineage>
</organism>
<evidence type="ECO:0000313" key="3">
    <source>
        <dbReference type="Proteomes" id="UP000233556"/>
    </source>
</evidence>
<name>A0A2I0TUK8_LIMLA</name>
<dbReference type="PANTHER" id="PTHR16155:SF18">
    <property type="entry name" value="STERILE ALPHA MOTIF DOMAIN-CONTAINING PROTEIN 9-LIKE"/>
    <property type="match status" value="1"/>
</dbReference>
<dbReference type="PANTHER" id="PTHR16155">
    <property type="entry name" value="DED DOMAIN-CONTAINING PROTEIN"/>
    <property type="match status" value="1"/>
</dbReference>
<feature type="compositionally biased region" description="Basic and acidic residues" evidence="1">
    <location>
        <begin position="230"/>
        <end position="250"/>
    </location>
</feature>
<gene>
    <name evidence="2" type="ORF">llap_12216</name>
</gene>
<dbReference type="EMBL" id="KZ507128">
    <property type="protein sequence ID" value="PKU37481.1"/>
    <property type="molecule type" value="Genomic_DNA"/>
</dbReference>
<proteinExistence type="predicted"/>
<accession>A0A2I0TUK8</accession>
<feature type="region of interest" description="Disordered" evidence="1">
    <location>
        <begin position="220"/>
        <end position="264"/>
    </location>
</feature>
<dbReference type="Gene3D" id="1.10.150.50">
    <property type="entry name" value="Transcription Factor, Ets-1"/>
    <property type="match status" value="1"/>
</dbReference>
<reference evidence="3" key="1">
    <citation type="submission" date="2017-11" db="EMBL/GenBank/DDBJ databases">
        <authorList>
            <person name="Lima N.C."/>
            <person name="Parody-Merino A.M."/>
            <person name="Battley P.F."/>
            <person name="Fidler A.E."/>
            <person name="Prosdocimi F."/>
        </authorList>
    </citation>
    <scope>NUCLEOTIDE SEQUENCE [LARGE SCALE GENOMIC DNA]</scope>
</reference>
<dbReference type="GO" id="GO:0005737">
    <property type="term" value="C:cytoplasm"/>
    <property type="evidence" value="ECO:0007669"/>
    <property type="project" value="TreeGrafter"/>
</dbReference>
<evidence type="ECO:0000256" key="1">
    <source>
        <dbReference type="SAM" id="MobiDB-lite"/>
    </source>
</evidence>
<dbReference type="OrthoDB" id="2337140at2759"/>
<protein>
    <submittedName>
        <fullName evidence="2">Sterile alpha motif domain-containing protein 9-like</fullName>
    </submittedName>
</protein>
<keyword evidence="3" id="KW-1185">Reference proteome</keyword>
<dbReference type="InterPro" id="IPR013761">
    <property type="entry name" value="SAM/pointed_sf"/>
</dbReference>
<dbReference type="Proteomes" id="UP000233556">
    <property type="component" value="Unassembled WGS sequence"/>
</dbReference>
<feature type="region of interest" description="Disordered" evidence="1">
    <location>
        <begin position="185"/>
        <end position="208"/>
    </location>
</feature>
<evidence type="ECO:0000313" key="2">
    <source>
        <dbReference type="EMBL" id="PKU37481.1"/>
    </source>
</evidence>
<sequence length="1693" mass="194116">MTEMNGHESALDDFGIYEFVVIPDLASGSRVSGQSVPGSDSAPSQDMLSTVYEVIQHIPEPPQQDHQPRAAQLNFSCLDSCLNEIHVLNNYRKNLQSRAVTRMDNANTEKTHSYQHMEQLTKEEVKQWATEVVKIDQKYAEILFNQDVTGSTLKLMTKADFVQMGIPLGPTIRIMYFLKEHDNPANGSNQAVDQEGTEQSLDEEGEDGEIAKKVCKKKSGSFTSSIPQDFKMEPNEEEKAMKSADKENVSEKPLSSSQHPTGNMCMPHPFDNFSDGTRYIQYNILNVPETGPRNFIDPAHEFKLLTNTDKAAEEDIMMKFSNDVFKFAAACMNSRTNGTIHFGVRDKPHGEIEGIKVTMKEAYINHFNTRIGKYFHGQYISIAKACIREPRFVEVLLRNGTPSHLFVIEIDVIPQHYICGTNYFSTKTYDFKTKSWEKAVFVRDGASSKNIYNSKEFESFKGTLTFLANSRKRAEEEYNLKQKKSMKEGLKLVSLLTGNRDSLDSSYYDYYILVTNKCHPSQTSHLDFLQEIKWFAVLDFDFESERNGVLETYNRSQNAKLYFPDYYENMEGSVSEQAAKLKLHQETNWIFCNGGSDFKGNKKLPLDPTSWQRDRAAGVRKMISFLSHKDVRQSGKFLIVFLLLSTVEESADPLTDTFMTFYQELKGLEYMVCICIGAGTYQRWKDLLHLRGISEEELSNKCVSNLTLQMVNGTIMTLKSMTQSPKRLLPSVGCSTVLLKKEEDSMAALEILCENECKDTGIEQDEDKFKNFLREREEVFYRGGKVSWWNFYFSSEKYTSDFIRRDSYEKLEHLIVSSSDSADQSPVKIINLYHHPGCGGTTLAMHILWDLRKRFRCAVLKNKTSDFGTQLTTLLTCGANNDTGYLPVLLLVDDFEEQENVNVLQREIQTAITEKCIRYVTPLVIILNCMRSQNPDESSTINLLNSTSLKHMLSEKEQRAFEWKLKDIEKVHPNPDNFYSFMIMKKNFDPQYIENVVKNTLCKLNTASKPAQLVCYLTLLNSYVRTSTVSVSLCEEFLGINSREIGCSKDKLIEKMGICSNILIYDQVHEYTTYKGLRIIHPLIAAHCLTELKLTYHLPQSEITLQLLNEDLFYKILLKHDKLLRDIQALLVTRQRKEHGDESDTLFSPLIEAIHREEKGGNVEAVLKQASARFEHNSYVCQALARYFYIKERNFDSALYWAKEAKQRAPHNSYISNTLGQVFKSKLRHCGDCKAKTAVLTAEKLKSLLELAENASQAFIECQRQAENADSEQSSLHKKLKRKFQMYNTAGYWGEIETGLYVIDVLWHVPFFSKKDSQCRKKLKKYLSGNGGLNVDNPSTESEMLTVLEQHSSFLCSLQSRLKKAFDFFEDYFVFFKPHTNEKEIVEAKLYEKVQEHFTKYREIFCDFSFDQLKRKQVSKCNTPQYVEAYRDTVEASKAGSFSGILEYLHRNRQNADREIEDIVEAYAFLCQENAPATLKDKQNLILANVVLNCIKPESTNLYPPEVLRNLLLSILQEVGPTSQCVEPFFLASLLFWPQNTKQLDEDSRKMETFIRRLSESFSRLYGTLRLSRHPVALFYLAKGSDLDRFVHKGKIDQLFSSLSQQELNSLWQSGNIWKKQAVQDLLLPLNGRAEGKVIYIDYGSNELFRIPVQPVPSCLLKNGPNIERVSFYLGFSIAGLLAYNIQSLSSKQ</sequence>
<dbReference type="SUPFAM" id="SSF47769">
    <property type="entry name" value="SAM/Pointed domain"/>
    <property type="match status" value="1"/>
</dbReference>